<dbReference type="EMBL" id="SRLO01021290">
    <property type="protein sequence ID" value="TNN22719.1"/>
    <property type="molecule type" value="Genomic_DNA"/>
</dbReference>
<dbReference type="AlphaFoldDB" id="A0A4Z2E1S5"/>
<name>A0A4Z2E1S5_9TELE</name>
<sequence length="64" mass="6304">MGFRSCGLQVRVGFRCGWASGAGAASSGTGSSPGAPPGPRGGSRPRCVSSATTSPPPRWRCPAG</sequence>
<keyword evidence="3" id="KW-1185">Reference proteome</keyword>
<feature type="compositionally biased region" description="Low complexity" evidence="1">
    <location>
        <begin position="22"/>
        <end position="33"/>
    </location>
</feature>
<feature type="compositionally biased region" description="Pro residues" evidence="1">
    <location>
        <begin position="54"/>
        <end position="64"/>
    </location>
</feature>
<organism evidence="2 3">
    <name type="scientific">Liparis tanakae</name>
    <name type="common">Tanaka's snailfish</name>
    <dbReference type="NCBI Taxonomy" id="230148"/>
    <lineage>
        <taxon>Eukaryota</taxon>
        <taxon>Metazoa</taxon>
        <taxon>Chordata</taxon>
        <taxon>Craniata</taxon>
        <taxon>Vertebrata</taxon>
        <taxon>Euteleostomi</taxon>
        <taxon>Actinopterygii</taxon>
        <taxon>Neopterygii</taxon>
        <taxon>Teleostei</taxon>
        <taxon>Neoteleostei</taxon>
        <taxon>Acanthomorphata</taxon>
        <taxon>Eupercaria</taxon>
        <taxon>Perciformes</taxon>
        <taxon>Cottioidei</taxon>
        <taxon>Cottales</taxon>
        <taxon>Liparidae</taxon>
        <taxon>Liparis</taxon>
    </lineage>
</organism>
<evidence type="ECO:0000313" key="2">
    <source>
        <dbReference type="EMBL" id="TNN22719.1"/>
    </source>
</evidence>
<evidence type="ECO:0000256" key="1">
    <source>
        <dbReference type="SAM" id="MobiDB-lite"/>
    </source>
</evidence>
<protein>
    <submittedName>
        <fullName evidence="2">Uncharacterized protein</fullName>
    </submittedName>
</protein>
<comment type="caution">
    <text evidence="2">The sequence shown here is derived from an EMBL/GenBank/DDBJ whole genome shotgun (WGS) entry which is preliminary data.</text>
</comment>
<gene>
    <name evidence="2" type="ORF">EYF80_067166</name>
</gene>
<proteinExistence type="predicted"/>
<accession>A0A4Z2E1S5</accession>
<feature type="region of interest" description="Disordered" evidence="1">
    <location>
        <begin position="22"/>
        <end position="64"/>
    </location>
</feature>
<dbReference type="Proteomes" id="UP000314294">
    <property type="component" value="Unassembled WGS sequence"/>
</dbReference>
<evidence type="ECO:0000313" key="3">
    <source>
        <dbReference type="Proteomes" id="UP000314294"/>
    </source>
</evidence>
<reference evidence="2 3" key="1">
    <citation type="submission" date="2019-03" db="EMBL/GenBank/DDBJ databases">
        <title>First draft genome of Liparis tanakae, snailfish: a comprehensive survey of snailfish specific genes.</title>
        <authorList>
            <person name="Kim W."/>
            <person name="Song I."/>
            <person name="Jeong J.-H."/>
            <person name="Kim D."/>
            <person name="Kim S."/>
            <person name="Ryu S."/>
            <person name="Song J.Y."/>
            <person name="Lee S.K."/>
        </authorList>
    </citation>
    <scope>NUCLEOTIDE SEQUENCE [LARGE SCALE GENOMIC DNA]</scope>
    <source>
        <tissue evidence="2">Muscle</tissue>
    </source>
</reference>